<accession>A0AAW4WHR9</accession>
<evidence type="ECO:0000313" key="2">
    <source>
        <dbReference type="EMBL" id="MCC2242851.1"/>
    </source>
</evidence>
<dbReference type="InterPro" id="IPR010540">
    <property type="entry name" value="CmpB_TMEM229"/>
</dbReference>
<comment type="caution">
    <text evidence="2">The sequence shown here is derived from an EMBL/GenBank/DDBJ whole genome shotgun (WGS) entry which is preliminary data.</text>
</comment>
<feature type="transmembrane region" description="Helical" evidence="1">
    <location>
        <begin position="61"/>
        <end position="81"/>
    </location>
</feature>
<keyword evidence="1" id="KW-1133">Transmembrane helix</keyword>
<gene>
    <name evidence="2" type="ORF">LKD47_11125</name>
</gene>
<keyword evidence="1" id="KW-0472">Membrane</keyword>
<feature type="transmembrane region" description="Helical" evidence="1">
    <location>
        <begin position="15"/>
        <end position="40"/>
    </location>
</feature>
<protein>
    <submittedName>
        <fullName evidence="2">ABC transporter permease</fullName>
    </submittedName>
</protein>
<feature type="transmembrane region" description="Helical" evidence="1">
    <location>
        <begin position="87"/>
        <end position="107"/>
    </location>
</feature>
<reference evidence="2" key="1">
    <citation type="submission" date="2021-10" db="EMBL/GenBank/DDBJ databases">
        <title>Anaerobic single-cell dispensing facilitates the cultivation of human gut bacteria.</title>
        <authorList>
            <person name="Afrizal A."/>
        </authorList>
    </citation>
    <scope>NUCLEOTIDE SEQUENCE</scope>
    <source>
        <strain evidence="2">CLA-AA-H204</strain>
    </source>
</reference>
<proteinExistence type="predicted"/>
<evidence type="ECO:0000313" key="3">
    <source>
        <dbReference type="Proteomes" id="UP001198893"/>
    </source>
</evidence>
<dbReference type="Proteomes" id="UP001198893">
    <property type="component" value="Unassembled WGS sequence"/>
</dbReference>
<organism evidence="2 3">
    <name type="scientific">Roseburia amylophila</name>
    <dbReference type="NCBI Taxonomy" id="2981794"/>
    <lineage>
        <taxon>Bacteria</taxon>
        <taxon>Bacillati</taxon>
        <taxon>Bacillota</taxon>
        <taxon>Clostridia</taxon>
        <taxon>Lachnospirales</taxon>
        <taxon>Lachnospiraceae</taxon>
        <taxon>Roseburia</taxon>
    </lineage>
</organism>
<evidence type="ECO:0000256" key="1">
    <source>
        <dbReference type="SAM" id="Phobius"/>
    </source>
</evidence>
<feature type="transmembrane region" description="Helical" evidence="1">
    <location>
        <begin position="163"/>
        <end position="183"/>
    </location>
</feature>
<dbReference type="Pfam" id="PF06541">
    <property type="entry name" value="ABC_trans_CmpB"/>
    <property type="match status" value="1"/>
</dbReference>
<keyword evidence="1" id="KW-0812">Transmembrane</keyword>
<name>A0AAW4WHR9_9FIRM</name>
<feature type="transmembrane region" description="Helical" evidence="1">
    <location>
        <begin position="128"/>
        <end position="151"/>
    </location>
</feature>
<dbReference type="RefSeq" id="WP_227710493.1">
    <property type="nucleotide sequence ID" value="NZ_JAJEQW010000012.1"/>
</dbReference>
<sequence length="263" mass="31224">MLVQVREFMGTCGNVFLHFLVAGRIYFLWFVIYSAAGWLYEATICSQIKYHKFINRGYLRGPWIPIYGAGAVLNYWLIGWIGNVPAIFVAAMFTSGVVEYITSYAMERMFHKRWWDYTRYRYNLNGRICLYGCIIFGIGNVILLHFVHPVIMQLTAAIPELVLTRVVLFLYILFVVDVVYTTVHMETVRARMEKLARQMRDRKECYLYMAGEQKEYCKIYFEEKKERCSSFVEEKKERCSSFVEERKELCVQYVEKVKDRFRG</sequence>
<dbReference type="EMBL" id="JAJEQW010000012">
    <property type="protein sequence ID" value="MCC2242851.1"/>
    <property type="molecule type" value="Genomic_DNA"/>
</dbReference>
<dbReference type="AlphaFoldDB" id="A0AAW4WHR9"/>